<evidence type="ECO:0000256" key="1">
    <source>
        <dbReference type="SAM" id="MobiDB-lite"/>
    </source>
</evidence>
<feature type="compositionally biased region" description="Basic residues" evidence="1">
    <location>
        <begin position="387"/>
        <end position="401"/>
    </location>
</feature>
<feature type="compositionally biased region" description="Basic and acidic residues" evidence="1">
    <location>
        <begin position="316"/>
        <end position="346"/>
    </location>
</feature>
<feature type="compositionally biased region" description="Acidic residues" evidence="1">
    <location>
        <begin position="133"/>
        <end position="145"/>
    </location>
</feature>
<sequence length="690" mass="77435">EEPPKETAKITVVESSKGKEVEKKSIKPKAEAWTEKEQKDVMAMLERLEAEEEEEEELPHDDQKQQKEKKKVSFADHDEYDDENKKNDDEEEEDDDDWDERYDTEIADNLFSSYDDDEDYATQGIVDHVDASVYEEDEEEEEEEEKENKEIQEIEPPIIAENVSDRSTSSSSSNIEQSPLKESVTEKDNVPVNPSKKSSLDKKISTATADTKTVPDETASSTTAPPSKTKKPSRFKVARQKERSAETVAKNIAAAACQQNMEKEIVKREEEIPVVKESLPLNEKSNQPIQSGSTSSIPVVQEKKTTTTSFVPVPSAKKETKNTDDIEKGKEMKKISKFKLAREQERNVTVSSPFSSSTTIEKQSPSESTVTNEQSPSEKVTAPVTKKEKKVSKFKLTRQKARAREGGSDFVGVVVPEIPTVKDTSKKQPKTIKKNDDEDKDSKSKRKVTWDTVTTVQEHDRSAAPSTVSSDSSSPSYTAPVKEEKGKGIDTQVPLKPRTINSPADIFSALNDQRQILLDDGYPSLETGDDTLVANQESGLDINTLTKDVDLKIQDIWQFRDEAANPLIATINPLEVNNIPQVRKSKLDSNVMRGAVTERDSEEVDLDQVEQDMDLREVTSKYHSQRNSMVAAMGGYSFDPKDVYEVYDENIPSNESSVTKDTDEVEEKPRKVSRFKAARMAALENSLEEQ</sequence>
<evidence type="ECO:0000313" key="4">
    <source>
        <dbReference type="Proteomes" id="UP000646827"/>
    </source>
</evidence>
<reference evidence="3 4" key="1">
    <citation type="submission" date="2020-12" db="EMBL/GenBank/DDBJ databases">
        <title>Metabolic potential, ecology and presence of endohyphal bacteria is reflected in genomic diversity of Mucoromycotina.</title>
        <authorList>
            <person name="Muszewska A."/>
            <person name="Okrasinska A."/>
            <person name="Steczkiewicz K."/>
            <person name="Drgas O."/>
            <person name="Orlowska M."/>
            <person name="Perlinska-Lenart U."/>
            <person name="Aleksandrzak-Piekarczyk T."/>
            <person name="Szatraj K."/>
            <person name="Zielenkiewicz U."/>
            <person name="Pilsyk S."/>
            <person name="Malc E."/>
            <person name="Mieczkowski P."/>
            <person name="Kruszewska J.S."/>
            <person name="Biernat P."/>
            <person name="Pawlowska J."/>
        </authorList>
    </citation>
    <scope>NUCLEOTIDE SEQUENCE [LARGE SCALE GENOMIC DNA]</scope>
    <source>
        <strain evidence="3 4">CBS 142.35</strain>
    </source>
</reference>
<feature type="compositionally biased region" description="Low complexity" evidence="1">
    <location>
        <begin position="463"/>
        <end position="480"/>
    </location>
</feature>
<feature type="compositionally biased region" description="Acidic residues" evidence="1">
    <location>
        <begin position="89"/>
        <end position="106"/>
    </location>
</feature>
<proteinExistence type="predicted"/>
<feature type="region of interest" description="Disordered" evidence="1">
    <location>
        <begin position="277"/>
        <end position="497"/>
    </location>
</feature>
<feature type="compositionally biased region" description="Basic and acidic residues" evidence="1">
    <location>
        <begin position="658"/>
        <end position="670"/>
    </location>
</feature>
<comment type="caution">
    <text evidence="3">The sequence shown here is derived from an EMBL/GenBank/DDBJ whole genome shotgun (WGS) entry which is preliminary data.</text>
</comment>
<accession>A0A8H7SCA5</accession>
<dbReference type="EMBL" id="JAEPRB010000026">
    <property type="protein sequence ID" value="KAG2225612.1"/>
    <property type="molecule type" value="Genomic_DNA"/>
</dbReference>
<dbReference type="InterPro" id="IPR024325">
    <property type="entry name" value="DUF3835"/>
</dbReference>
<feature type="domain" description="DUF3835" evidence="2">
    <location>
        <begin position="318"/>
        <end position="342"/>
    </location>
</feature>
<evidence type="ECO:0000313" key="3">
    <source>
        <dbReference type="EMBL" id="KAG2225612.1"/>
    </source>
</evidence>
<feature type="region of interest" description="Disordered" evidence="1">
    <location>
        <begin position="650"/>
        <end position="672"/>
    </location>
</feature>
<feature type="compositionally biased region" description="Low complexity" evidence="1">
    <location>
        <begin position="218"/>
        <end position="227"/>
    </location>
</feature>
<feature type="compositionally biased region" description="Basic residues" evidence="1">
    <location>
        <begin position="228"/>
        <end position="238"/>
    </location>
</feature>
<feature type="compositionally biased region" description="Polar residues" evidence="1">
    <location>
        <begin position="360"/>
        <end position="378"/>
    </location>
</feature>
<gene>
    <name evidence="3" type="ORF">INT45_013723</name>
</gene>
<feature type="region of interest" description="Disordered" evidence="1">
    <location>
        <begin position="1"/>
        <end position="247"/>
    </location>
</feature>
<feature type="domain" description="DUF3835" evidence="2">
    <location>
        <begin position="595"/>
        <end position="680"/>
    </location>
</feature>
<feature type="compositionally biased region" description="Basic and acidic residues" evidence="1">
    <location>
        <begin position="60"/>
        <end position="88"/>
    </location>
</feature>
<feature type="compositionally biased region" description="Basic and acidic residues" evidence="1">
    <location>
        <begin position="433"/>
        <end position="442"/>
    </location>
</feature>
<organism evidence="3 4">
    <name type="scientific">Circinella minor</name>
    <dbReference type="NCBI Taxonomy" id="1195481"/>
    <lineage>
        <taxon>Eukaryota</taxon>
        <taxon>Fungi</taxon>
        <taxon>Fungi incertae sedis</taxon>
        <taxon>Mucoromycota</taxon>
        <taxon>Mucoromycotina</taxon>
        <taxon>Mucoromycetes</taxon>
        <taxon>Mucorales</taxon>
        <taxon>Lichtheimiaceae</taxon>
        <taxon>Circinella</taxon>
    </lineage>
</organism>
<feature type="compositionally biased region" description="Polar residues" evidence="1">
    <location>
        <begin position="283"/>
        <end position="298"/>
    </location>
</feature>
<name>A0A8H7SCA5_9FUNG</name>
<feature type="compositionally biased region" description="Low complexity" evidence="1">
    <location>
        <begin position="154"/>
        <end position="178"/>
    </location>
</feature>
<dbReference type="AlphaFoldDB" id="A0A8H7SCA5"/>
<keyword evidence="4" id="KW-1185">Reference proteome</keyword>
<evidence type="ECO:0000259" key="2">
    <source>
        <dbReference type="Pfam" id="PF12927"/>
    </source>
</evidence>
<dbReference type="Proteomes" id="UP000646827">
    <property type="component" value="Unassembled WGS sequence"/>
</dbReference>
<dbReference type="Pfam" id="PF12927">
    <property type="entry name" value="DUF3835"/>
    <property type="match status" value="2"/>
</dbReference>
<feature type="non-terminal residue" evidence="3">
    <location>
        <position position="690"/>
    </location>
</feature>
<protein>
    <recommendedName>
        <fullName evidence="2">DUF3835 domain-containing protein</fullName>
    </recommendedName>
</protein>
<feature type="compositionally biased region" description="Acidic residues" evidence="1">
    <location>
        <begin position="49"/>
        <end position="59"/>
    </location>
</feature>
<feature type="compositionally biased region" description="Basic and acidic residues" evidence="1">
    <location>
        <begin position="16"/>
        <end position="40"/>
    </location>
</feature>
<dbReference type="OrthoDB" id="21413at2759"/>
<feature type="compositionally biased region" description="Low complexity" evidence="1">
    <location>
        <begin position="348"/>
        <end position="359"/>
    </location>
</feature>